<evidence type="ECO:0000313" key="2">
    <source>
        <dbReference type="EMBL" id="GKV11445.1"/>
    </source>
</evidence>
<sequence>MGFVYRRWDARETLSSKMEDKEEAGSNHVFLSYLMKGYLSCILCLRLVAVATMVSCALASLFLGFYPVLFGPFHFMFSYVFCLTWFEELLFQYFGL</sequence>
<gene>
    <name evidence="2" type="ORF">SLEP1_g22706</name>
</gene>
<protein>
    <submittedName>
        <fullName evidence="2">Uncharacterized protein</fullName>
    </submittedName>
</protein>
<evidence type="ECO:0000313" key="3">
    <source>
        <dbReference type="Proteomes" id="UP001054252"/>
    </source>
</evidence>
<dbReference type="AlphaFoldDB" id="A0AAV5JKX6"/>
<name>A0AAV5JKX6_9ROSI</name>
<evidence type="ECO:0000256" key="1">
    <source>
        <dbReference type="SAM" id="Phobius"/>
    </source>
</evidence>
<keyword evidence="1" id="KW-1133">Transmembrane helix</keyword>
<proteinExistence type="predicted"/>
<keyword evidence="1" id="KW-0812">Transmembrane</keyword>
<reference evidence="2 3" key="1">
    <citation type="journal article" date="2021" name="Commun. Biol.">
        <title>The genome of Shorea leprosula (Dipterocarpaceae) highlights the ecological relevance of drought in aseasonal tropical rainforests.</title>
        <authorList>
            <person name="Ng K.K.S."/>
            <person name="Kobayashi M.J."/>
            <person name="Fawcett J.A."/>
            <person name="Hatakeyama M."/>
            <person name="Paape T."/>
            <person name="Ng C.H."/>
            <person name="Ang C.C."/>
            <person name="Tnah L.H."/>
            <person name="Lee C.T."/>
            <person name="Nishiyama T."/>
            <person name="Sese J."/>
            <person name="O'Brien M.J."/>
            <person name="Copetti D."/>
            <person name="Mohd Noor M.I."/>
            <person name="Ong R.C."/>
            <person name="Putra M."/>
            <person name="Sireger I.Z."/>
            <person name="Indrioko S."/>
            <person name="Kosugi Y."/>
            <person name="Izuno A."/>
            <person name="Isagi Y."/>
            <person name="Lee S.L."/>
            <person name="Shimizu K.K."/>
        </authorList>
    </citation>
    <scope>NUCLEOTIDE SEQUENCE [LARGE SCALE GENOMIC DNA]</scope>
    <source>
        <strain evidence="2">214</strain>
    </source>
</reference>
<comment type="caution">
    <text evidence="2">The sequence shown here is derived from an EMBL/GenBank/DDBJ whole genome shotgun (WGS) entry which is preliminary data.</text>
</comment>
<keyword evidence="1" id="KW-0472">Membrane</keyword>
<accession>A0AAV5JKX6</accession>
<dbReference type="Proteomes" id="UP001054252">
    <property type="component" value="Unassembled WGS sequence"/>
</dbReference>
<feature type="transmembrane region" description="Helical" evidence="1">
    <location>
        <begin position="72"/>
        <end position="91"/>
    </location>
</feature>
<feature type="transmembrane region" description="Helical" evidence="1">
    <location>
        <begin position="43"/>
        <end position="66"/>
    </location>
</feature>
<organism evidence="2 3">
    <name type="scientific">Rubroshorea leprosula</name>
    <dbReference type="NCBI Taxonomy" id="152421"/>
    <lineage>
        <taxon>Eukaryota</taxon>
        <taxon>Viridiplantae</taxon>
        <taxon>Streptophyta</taxon>
        <taxon>Embryophyta</taxon>
        <taxon>Tracheophyta</taxon>
        <taxon>Spermatophyta</taxon>
        <taxon>Magnoliopsida</taxon>
        <taxon>eudicotyledons</taxon>
        <taxon>Gunneridae</taxon>
        <taxon>Pentapetalae</taxon>
        <taxon>rosids</taxon>
        <taxon>malvids</taxon>
        <taxon>Malvales</taxon>
        <taxon>Dipterocarpaceae</taxon>
        <taxon>Rubroshorea</taxon>
    </lineage>
</organism>
<keyword evidence="3" id="KW-1185">Reference proteome</keyword>
<dbReference type="EMBL" id="BPVZ01000034">
    <property type="protein sequence ID" value="GKV11445.1"/>
    <property type="molecule type" value="Genomic_DNA"/>
</dbReference>